<dbReference type="SUPFAM" id="SSF51735">
    <property type="entry name" value="NAD(P)-binding Rossmann-fold domains"/>
    <property type="match status" value="1"/>
</dbReference>
<sequence>MVDLDDNRLEQSMKFGATDTVNSKDAEAAIKQIYDLTDGRGVDLAIEAVGYPATFDLCQKIINPGGRIANVGVHGVPVELQLQDLWIKNITITTGLVSTNTLPLLLKTVGSGKIKPEDIRLN</sequence>
<comment type="caution">
    <text evidence="6">The sequence shown here is derived from an EMBL/GenBank/DDBJ whole genome shotgun (WGS) entry which is preliminary data.</text>
</comment>
<dbReference type="Gene3D" id="3.90.180.10">
    <property type="entry name" value="Medium-chain alcohol dehydrogenases, catalytic domain"/>
    <property type="match status" value="1"/>
</dbReference>
<accession>A0A927CXN2</accession>
<evidence type="ECO:0000256" key="1">
    <source>
        <dbReference type="ARBA" id="ARBA00001947"/>
    </source>
</evidence>
<dbReference type="PANTHER" id="PTHR42813:SF4">
    <property type="entry name" value="NADP-DEPENDENT ISOPROPANOL DEHYDROGENASE"/>
    <property type="match status" value="1"/>
</dbReference>
<keyword evidence="3" id="KW-0479">Metal-binding</keyword>
<dbReference type="InterPro" id="IPR036291">
    <property type="entry name" value="NAD(P)-bd_dom_sf"/>
</dbReference>
<evidence type="ECO:0000256" key="4">
    <source>
        <dbReference type="ARBA" id="ARBA00022833"/>
    </source>
</evidence>
<dbReference type="PANTHER" id="PTHR42813">
    <property type="entry name" value="ZINC-TYPE ALCOHOL DEHYDROGENASE-LIKE"/>
    <property type="match status" value="1"/>
</dbReference>
<proteinExistence type="inferred from homology"/>
<dbReference type="GO" id="GO:0046872">
    <property type="term" value="F:metal ion binding"/>
    <property type="evidence" value="ECO:0007669"/>
    <property type="project" value="UniProtKB-KW"/>
</dbReference>
<name>A0A927CXN2_9BACI</name>
<evidence type="ECO:0000313" key="6">
    <source>
        <dbReference type="EMBL" id="MBD3109622.1"/>
    </source>
</evidence>
<comment type="cofactor">
    <cofactor evidence="1">
        <name>Zn(2+)</name>
        <dbReference type="ChEBI" id="CHEBI:29105"/>
    </cofactor>
</comment>
<dbReference type="Gene3D" id="3.40.50.720">
    <property type="entry name" value="NAD(P)-binding Rossmann-like Domain"/>
    <property type="match status" value="1"/>
</dbReference>
<keyword evidence="4" id="KW-0862">Zinc</keyword>
<gene>
    <name evidence="6" type="ORF">IEO70_14840</name>
</gene>
<organism evidence="6 7">
    <name type="scientific">Peribacillus faecalis</name>
    <dbReference type="NCBI Taxonomy" id="2772559"/>
    <lineage>
        <taxon>Bacteria</taxon>
        <taxon>Bacillati</taxon>
        <taxon>Bacillota</taxon>
        <taxon>Bacilli</taxon>
        <taxon>Bacillales</taxon>
        <taxon>Bacillaceae</taxon>
        <taxon>Peribacillus</taxon>
    </lineage>
</organism>
<dbReference type="Proteomes" id="UP000602076">
    <property type="component" value="Unassembled WGS sequence"/>
</dbReference>
<feature type="domain" description="Alcohol dehydrogenase-like C-terminal" evidence="5">
    <location>
        <begin position="2"/>
        <end position="107"/>
    </location>
</feature>
<evidence type="ECO:0000259" key="5">
    <source>
        <dbReference type="Pfam" id="PF00107"/>
    </source>
</evidence>
<dbReference type="AlphaFoldDB" id="A0A927CXN2"/>
<protein>
    <submittedName>
        <fullName evidence="6">Zinc-binding dehydrogenase</fullName>
    </submittedName>
</protein>
<reference evidence="6" key="1">
    <citation type="submission" date="2020-09" db="EMBL/GenBank/DDBJ databases">
        <title>Bacillus faecalis sp. nov., a moderately halophilic bacterium isolated from cow faeces.</title>
        <authorList>
            <person name="Jiang L."/>
            <person name="Lee J."/>
        </authorList>
    </citation>
    <scope>NUCLEOTIDE SEQUENCE</scope>
    <source>
        <strain evidence="6">AGMB 02131</strain>
    </source>
</reference>
<dbReference type="Pfam" id="PF00107">
    <property type="entry name" value="ADH_zinc_N"/>
    <property type="match status" value="1"/>
</dbReference>
<comment type="similarity">
    <text evidence="2">Belongs to the zinc-containing alcohol dehydrogenase family.</text>
</comment>
<evidence type="ECO:0000313" key="7">
    <source>
        <dbReference type="Proteomes" id="UP000602076"/>
    </source>
</evidence>
<dbReference type="EMBL" id="JACXSI010000039">
    <property type="protein sequence ID" value="MBD3109622.1"/>
    <property type="molecule type" value="Genomic_DNA"/>
</dbReference>
<evidence type="ECO:0000256" key="2">
    <source>
        <dbReference type="ARBA" id="ARBA00008072"/>
    </source>
</evidence>
<keyword evidence="7" id="KW-1185">Reference proteome</keyword>
<evidence type="ECO:0000256" key="3">
    <source>
        <dbReference type="ARBA" id="ARBA00022723"/>
    </source>
</evidence>
<dbReference type="InterPro" id="IPR013149">
    <property type="entry name" value="ADH-like_C"/>
</dbReference>